<dbReference type="Pfam" id="PF14378">
    <property type="entry name" value="PAP2_3"/>
    <property type="match status" value="1"/>
</dbReference>
<organism evidence="7 8">
    <name type="scientific">Candidatus Dojkabacteria bacterium</name>
    <dbReference type="NCBI Taxonomy" id="2099670"/>
    <lineage>
        <taxon>Bacteria</taxon>
        <taxon>Candidatus Dojkabacteria</taxon>
    </lineage>
</organism>
<feature type="transmembrane region" description="Helical" evidence="5">
    <location>
        <begin position="215"/>
        <end position="234"/>
    </location>
</feature>
<evidence type="ECO:0000256" key="5">
    <source>
        <dbReference type="SAM" id="Phobius"/>
    </source>
</evidence>
<evidence type="ECO:0000259" key="6">
    <source>
        <dbReference type="Pfam" id="PF14378"/>
    </source>
</evidence>
<keyword evidence="3 5" id="KW-1133">Transmembrane helix</keyword>
<evidence type="ECO:0000256" key="2">
    <source>
        <dbReference type="ARBA" id="ARBA00022692"/>
    </source>
</evidence>
<feature type="transmembrane region" description="Helical" evidence="5">
    <location>
        <begin position="123"/>
        <end position="146"/>
    </location>
</feature>
<comment type="caution">
    <text evidence="7">The sequence shown here is derived from an EMBL/GenBank/DDBJ whole genome shotgun (WGS) entry which is preliminary data.</text>
</comment>
<name>A0A955L2A0_9BACT</name>
<dbReference type="AlphaFoldDB" id="A0A955L2A0"/>
<protein>
    <submittedName>
        <fullName evidence="7">Phosphatase PAP2 family protein</fullName>
    </submittedName>
</protein>
<dbReference type="EMBL" id="JAGQLJ010000124">
    <property type="protein sequence ID" value="MCA9381528.1"/>
    <property type="molecule type" value="Genomic_DNA"/>
</dbReference>
<feature type="transmembrane region" description="Helical" evidence="5">
    <location>
        <begin position="241"/>
        <end position="257"/>
    </location>
</feature>
<feature type="transmembrane region" description="Helical" evidence="5">
    <location>
        <begin position="12"/>
        <end position="45"/>
    </location>
</feature>
<feature type="domain" description="Inositolphosphotransferase Aur1/Ipt1" evidence="6">
    <location>
        <begin position="118"/>
        <end position="278"/>
    </location>
</feature>
<reference evidence="7" key="1">
    <citation type="submission" date="2020-04" db="EMBL/GenBank/DDBJ databases">
        <authorList>
            <person name="Zhang T."/>
        </authorList>
    </citation>
    <scope>NUCLEOTIDE SEQUENCE</scope>
    <source>
        <strain evidence="7">HKST-UBA13</strain>
    </source>
</reference>
<keyword evidence="4 5" id="KW-0472">Membrane</keyword>
<gene>
    <name evidence="7" type="ORF">KC678_04640</name>
</gene>
<comment type="subcellular location">
    <subcellularLocation>
        <location evidence="1">Membrane</location>
        <topology evidence="1">Multi-pass membrane protein</topology>
    </subcellularLocation>
</comment>
<proteinExistence type="predicted"/>
<accession>A0A955L2A0</accession>
<dbReference type="GO" id="GO:0016020">
    <property type="term" value="C:membrane"/>
    <property type="evidence" value="ECO:0007669"/>
    <property type="project" value="UniProtKB-SubCell"/>
</dbReference>
<feature type="transmembrane region" description="Helical" evidence="5">
    <location>
        <begin position="158"/>
        <end position="179"/>
    </location>
</feature>
<dbReference type="PANTHER" id="PTHR31310">
    <property type="match status" value="1"/>
</dbReference>
<evidence type="ECO:0000313" key="7">
    <source>
        <dbReference type="EMBL" id="MCA9381528.1"/>
    </source>
</evidence>
<evidence type="ECO:0000256" key="3">
    <source>
        <dbReference type="ARBA" id="ARBA00022989"/>
    </source>
</evidence>
<evidence type="ECO:0000256" key="1">
    <source>
        <dbReference type="ARBA" id="ARBA00004141"/>
    </source>
</evidence>
<feature type="transmembrane region" description="Helical" evidence="5">
    <location>
        <begin position="263"/>
        <end position="281"/>
    </location>
</feature>
<dbReference type="InterPro" id="IPR026841">
    <property type="entry name" value="Aur1/Ipt1"/>
</dbReference>
<dbReference type="Proteomes" id="UP000775877">
    <property type="component" value="Unassembled WGS sequence"/>
</dbReference>
<dbReference type="InterPro" id="IPR052185">
    <property type="entry name" value="IPC_Synthase-Related"/>
</dbReference>
<sequence>MTQRTLSKIIIGLIGICALLYINIFSISFGVDLIIVTLLFIALLLREPVQFLKDWFPPVAAFYLYEFLRGNAENIAFSLNFHLQIQSIIDLEKTIFFFLDNVPSVVLQQTLSPDVHVTAWYDYILFFFYSSFFWFWLGAAFVIWVYKRKYFKRYMWGLVGFSLVGVLVFILIPTAPPWYAAGQGHLPDLQRILWINDYLPSNYATIVNAYGRNDFAAIPSFHVAWPLFASLYLVKLFGKKLIPIFIFPALVAFATWYGAEHYVIDSVVGAGFAITGFYISYNWESVSKRISQFFSSLVAR</sequence>
<reference evidence="7" key="2">
    <citation type="journal article" date="2021" name="Microbiome">
        <title>Successional dynamics and alternative stable states in a saline activated sludge microbial community over 9 years.</title>
        <authorList>
            <person name="Wang Y."/>
            <person name="Ye J."/>
            <person name="Ju F."/>
            <person name="Liu L."/>
            <person name="Boyd J.A."/>
            <person name="Deng Y."/>
            <person name="Parks D.H."/>
            <person name="Jiang X."/>
            <person name="Yin X."/>
            <person name="Woodcroft B.J."/>
            <person name="Tyson G.W."/>
            <person name="Hugenholtz P."/>
            <person name="Polz M.F."/>
            <person name="Zhang T."/>
        </authorList>
    </citation>
    <scope>NUCLEOTIDE SEQUENCE</scope>
    <source>
        <strain evidence="7">HKST-UBA13</strain>
    </source>
</reference>
<keyword evidence="2 5" id="KW-0812">Transmembrane</keyword>
<evidence type="ECO:0000256" key="4">
    <source>
        <dbReference type="ARBA" id="ARBA00023136"/>
    </source>
</evidence>
<dbReference type="PANTHER" id="PTHR31310:SF7">
    <property type="entry name" value="PA-PHOSPHATASE RELATED-FAMILY PROTEIN DDB_G0268928"/>
    <property type="match status" value="1"/>
</dbReference>
<evidence type="ECO:0000313" key="8">
    <source>
        <dbReference type="Proteomes" id="UP000775877"/>
    </source>
</evidence>